<feature type="compositionally biased region" description="Basic and acidic residues" evidence="1">
    <location>
        <begin position="22"/>
        <end position="42"/>
    </location>
</feature>
<feature type="domain" description="BZIP" evidence="2">
    <location>
        <begin position="41"/>
        <end position="55"/>
    </location>
</feature>
<dbReference type="EMBL" id="ML986778">
    <property type="protein sequence ID" value="KAF2258159.1"/>
    <property type="molecule type" value="Genomic_DNA"/>
</dbReference>
<reference evidence="4" key="1">
    <citation type="journal article" date="2020" name="Stud. Mycol.">
        <title>101 Dothideomycetes genomes: A test case for predicting lifestyles and emergence of pathogens.</title>
        <authorList>
            <person name="Haridas S."/>
            <person name="Albert R."/>
            <person name="Binder M."/>
            <person name="Bloem J."/>
            <person name="LaButti K."/>
            <person name="Salamov A."/>
            <person name="Andreopoulos B."/>
            <person name="Baker S."/>
            <person name="Barry K."/>
            <person name="Bills G."/>
            <person name="Bluhm B."/>
            <person name="Cannon C."/>
            <person name="Castanera R."/>
            <person name="Culley D."/>
            <person name="Daum C."/>
            <person name="Ezra D."/>
            <person name="Gonzalez J."/>
            <person name="Henrissat B."/>
            <person name="Kuo A."/>
            <person name="Liang C."/>
            <person name="Lipzen A."/>
            <person name="Lutzoni F."/>
            <person name="Magnuson J."/>
            <person name="Mondo S."/>
            <person name="Nolan M."/>
            <person name="Ohm R."/>
            <person name="Pangilinan J."/>
            <person name="Park H.-J."/>
            <person name="Ramirez L."/>
            <person name="Alfaro M."/>
            <person name="Sun H."/>
            <person name="Tritt A."/>
            <person name="Yoshinaga Y."/>
            <person name="Zwiers L.-H."/>
            <person name="Turgeon B."/>
            <person name="Goodwin S."/>
            <person name="Spatafora J."/>
            <person name="Crous P."/>
            <person name="Grigoriev I."/>
        </authorList>
    </citation>
    <scope>NUCLEOTIDE SEQUENCE [LARGE SCALE GENOMIC DNA]</scope>
    <source>
        <strain evidence="4">CBS 304.66</strain>
    </source>
</reference>
<protein>
    <recommendedName>
        <fullName evidence="2">BZIP domain-containing protein</fullName>
    </recommendedName>
</protein>
<feature type="region of interest" description="Disordered" evidence="1">
    <location>
        <begin position="1"/>
        <end position="108"/>
    </location>
</feature>
<sequence>MEATTPQQVQPPSSRPGRKPKRSSERSELGQKPRKVNSEIRKQQNRIASRNYREKRKRKLQYLQQLLRDQPTDQEAAQSSETVQDARTRSLSAEYHAHTQAVQSSAFRPKSPFDALSATTSSVIDPVLATTASYDNHRLTTSRPFQHVEPSWDASIYEPPPQSHISSWNVPQWMPSIDFTPHLQAGPEDYQYAPPPTPQAFEQIPTTPQQPLTSSPNADLFILGSNCRRPVSEPQGISCVSSLRSLSPYNQAQYFRTP</sequence>
<feature type="compositionally biased region" description="Polar residues" evidence="1">
    <location>
        <begin position="73"/>
        <end position="91"/>
    </location>
</feature>
<dbReference type="GO" id="GO:0003700">
    <property type="term" value="F:DNA-binding transcription factor activity"/>
    <property type="evidence" value="ECO:0007669"/>
    <property type="project" value="InterPro"/>
</dbReference>
<keyword evidence="4" id="KW-1185">Reference proteome</keyword>
<dbReference type="CDD" id="cd14688">
    <property type="entry name" value="bZIP_YAP"/>
    <property type="match status" value="1"/>
</dbReference>
<dbReference type="AlphaFoldDB" id="A0A9P4JVZ3"/>
<proteinExistence type="predicted"/>
<evidence type="ECO:0000313" key="4">
    <source>
        <dbReference type="Proteomes" id="UP000800093"/>
    </source>
</evidence>
<dbReference type="Proteomes" id="UP000800093">
    <property type="component" value="Unassembled WGS sequence"/>
</dbReference>
<dbReference type="InterPro" id="IPR004827">
    <property type="entry name" value="bZIP"/>
</dbReference>
<dbReference type="PROSITE" id="PS00036">
    <property type="entry name" value="BZIP_BASIC"/>
    <property type="match status" value="1"/>
</dbReference>
<evidence type="ECO:0000313" key="3">
    <source>
        <dbReference type="EMBL" id="KAF2258159.1"/>
    </source>
</evidence>
<evidence type="ECO:0000259" key="2">
    <source>
        <dbReference type="PROSITE" id="PS00036"/>
    </source>
</evidence>
<organism evidence="3 4">
    <name type="scientific">Lojkania enalia</name>
    <dbReference type="NCBI Taxonomy" id="147567"/>
    <lineage>
        <taxon>Eukaryota</taxon>
        <taxon>Fungi</taxon>
        <taxon>Dikarya</taxon>
        <taxon>Ascomycota</taxon>
        <taxon>Pezizomycotina</taxon>
        <taxon>Dothideomycetes</taxon>
        <taxon>Pleosporomycetidae</taxon>
        <taxon>Pleosporales</taxon>
        <taxon>Pleosporales incertae sedis</taxon>
        <taxon>Lojkania</taxon>
    </lineage>
</organism>
<feature type="compositionally biased region" description="Polar residues" evidence="1">
    <location>
        <begin position="1"/>
        <end position="10"/>
    </location>
</feature>
<gene>
    <name evidence="3" type="ORF">CC78DRAFT_587455</name>
</gene>
<comment type="caution">
    <text evidence="3">The sequence shown here is derived from an EMBL/GenBank/DDBJ whole genome shotgun (WGS) entry which is preliminary data.</text>
</comment>
<accession>A0A9P4JVZ3</accession>
<name>A0A9P4JVZ3_9PLEO</name>
<dbReference type="OrthoDB" id="2245989at2759"/>
<evidence type="ECO:0000256" key="1">
    <source>
        <dbReference type="SAM" id="MobiDB-lite"/>
    </source>
</evidence>